<gene>
    <name evidence="1" type="ORF">DES31_0763</name>
</gene>
<comment type="caution">
    <text evidence="1">The sequence shown here is derived from an EMBL/GenBank/DDBJ whole genome shotgun (WGS) entry which is preliminary data.</text>
</comment>
<accession>A0A420XJK2</accession>
<dbReference type="RefSeq" id="WP_121122144.1">
    <property type="nucleotide sequence ID" value="NZ_CP016604.1"/>
</dbReference>
<reference evidence="1 2" key="1">
    <citation type="submission" date="2018-10" db="EMBL/GenBank/DDBJ databases">
        <title>Genomic Encyclopedia of Type Strains, Phase IV (KMG-IV): sequencing the most valuable type-strain genomes for metagenomic binning, comparative biology and taxonomic classification.</title>
        <authorList>
            <person name="Goeker M."/>
        </authorList>
    </citation>
    <scope>NUCLEOTIDE SEQUENCE [LARGE SCALE GENOMIC DNA]</scope>
    <source>
        <strain evidence="1 2">DSM 23800</strain>
    </source>
</reference>
<sequence>MQKTILTFLFIILNITIAYADPFYDEEDINEEVKKNEEIILKNEKSHLNCNKEDNLETINIVEKFQELKLIGIISIDDNFTGLLLNDALRIIELKKDQMIEPSKIQIIDINSKEIEYIDWGKSNNCKTPIKIKLAI</sequence>
<dbReference type="AlphaFoldDB" id="A0A420XJK2"/>
<evidence type="ECO:0000313" key="1">
    <source>
        <dbReference type="EMBL" id="RKR77433.1"/>
    </source>
</evidence>
<keyword evidence="2" id="KW-1185">Reference proteome</keyword>
<dbReference type="Proteomes" id="UP000280099">
    <property type="component" value="Unassembled WGS sequence"/>
</dbReference>
<name>A0A420XJK2_9PAST</name>
<dbReference type="EMBL" id="RBJC01000004">
    <property type="protein sequence ID" value="RKR77433.1"/>
    <property type="molecule type" value="Genomic_DNA"/>
</dbReference>
<evidence type="ECO:0008006" key="3">
    <source>
        <dbReference type="Google" id="ProtNLM"/>
    </source>
</evidence>
<protein>
    <recommendedName>
        <fullName evidence="3">Pilus assembly protein PilP</fullName>
    </recommendedName>
</protein>
<dbReference type="OrthoDB" id="5690836at2"/>
<proteinExistence type="predicted"/>
<evidence type="ECO:0000313" key="2">
    <source>
        <dbReference type="Proteomes" id="UP000280099"/>
    </source>
</evidence>
<organism evidence="1 2">
    <name type="scientific">Otariodibacter oris</name>
    <dbReference type="NCBI Taxonomy" id="1032623"/>
    <lineage>
        <taxon>Bacteria</taxon>
        <taxon>Pseudomonadati</taxon>
        <taxon>Pseudomonadota</taxon>
        <taxon>Gammaproteobacteria</taxon>
        <taxon>Pasteurellales</taxon>
        <taxon>Pasteurellaceae</taxon>
        <taxon>Otariodibacter</taxon>
    </lineage>
</organism>